<evidence type="ECO:0000256" key="5">
    <source>
        <dbReference type="PROSITE-ProRule" id="PRU10137"/>
    </source>
</evidence>
<keyword evidence="9" id="KW-1185">Reference proteome</keyword>
<dbReference type="SUPFAM" id="SSF53041">
    <property type="entry name" value="Resolvase-like"/>
    <property type="match status" value="1"/>
</dbReference>
<sequence length="217" mass="23937">MAIFGYIRVSTARQDTENQRYALLDFANNRKLGTVEIITETVSGTVRWDKRELGVLIERFKKSDTLIVTELSRLGRSMLEVMEVLSILSKRGVKVYAIKGQYELTDNIQSKVLAFAFSLAAEVERELISGRTREALSRRKAAGQPLGRPRGSLSKSKLDGREAQIAELLGYGVARSAIARMMGVSRTALLSYIKSRGIGAKAGRQSDSFKTTKTASA</sequence>
<dbReference type="CDD" id="cd03768">
    <property type="entry name" value="SR_ResInv"/>
    <property type="match status" value="1"/>
</dbReference>
<evidence type="ECO:0000259" key="7">
    <source>
        <dbReference type="PROSITE" id="PS51736"/>
    </source>
</evidence>
<dbReference type="PROSITE" id="PS00397">
    <property type="entry name" value="RECOMBINASES_1"/>
    <property type="match status" value="1"/>
</dbReference>
<dbReference type="KEGG" id="glo:Glov_2327"/>
<dbReference type="GO" id="GO:0015074">
    <property type="term" value="P:DNA integration"/>
    <property type="evidence" value="ECO:0007669"/>
    <property type="project" value="UniProtKB-KW"/>
</dbReference>
<evidence type="ECO:0000256" key="3">
    <source>
        <dbReference type="ARBA" id="ARBA00023172"/>
    </source>
</evidence>
<dbReference type="Gene3D" id="3.40.50.1390">
    <property type="entry name" value="Resolvase, N-terminal catalytic domain"/>
    <property type="match status" value="1"/>
</dbReference>
<dbReference type="PANTHER" id="PTHR30461:SF19">
    <property type="entry name" value="SITE-SPECIFIC RECOMBINASE RESOLVASE FAMILY"/>
    <property type="match status" value="1"/>
</dbReference>
<proteinExistence type="predicted"/>
<dbReference type="Pfam" id="PF00239">
    <property type="entry name" value="Resolvase"/>
    <property type="match status" value="1"/>
</dbReference>
<organism evidence="8 9">
    <name type="scientific">Trichlorobacter lovleyi (strain ATCC BAA-1151 / DSM 17278 / SZ)</name>
    <name type="common">Geobacter lovleyi</name>
    <dbReference type="NCBI Taxonomy" id="398767"/>
    <lineage>
        <taxon>Bacteria</taxon>
        <taxon>Pseudomonadati</taxon>
        <taxon>Thermodesulfobacteriota</taxon>
        <taxon>Desulfuromonadia</taxon>
        <taxon>Geobacterales</taxon>
        <taxon>Geobacteraceae</taxon>
        <taxon>Trichlorobacter</taxon>
    </lineage>
</organism>
<evidence type="ECO:0000256" key="2">
    <source>
        <dbReference type="ARBA" id="ARBA00023125"/>
    </source>
</evidence>
<protein>
    <submittedName>
        <fullName evidence="8">Resolvase domain</fullName>
    </submittedName>
</protein>
<keyword evidence="1" id="KW-0229">DNA integration</keyword>
<dbReference type="RefSeq" id="WP_012470376.1">
    <property type="nucleotide sequence ID" value="NC_010814.1"/>
</dbReference>
<keyword evidence="3" id="KW-0233">DNA recombination</keyword>
<dbReference type="AlphaFoldDB" id="B3E556"/>
<dbReference type="HOGENOM" id="CLU_010686_3_0_7"/>
<accession>B3E556</accession>
<dbReference type="Proteomes" id="UP000002420">
    <property type="component" value="Chromosome"/>
</dbReference>
<reference evidence="8 9" key="1">
    <citation type="submission" date="2008-05" db="EMBL/GenBank/DDBJ databases">
        <title>Complete sequence of chromosome of Geobacter lovleyi SZ.</title>
        <authorList>
            <consortium name="US DOE Joint Genome Institute"/>
            <person name="Lucas S."/>
            <person name="Copeland A."/>
            <person name="Lapidus A."/>
            <person name="Glavina del Rio T."/>
            <person name="Dalin E."/>
            <person name="Tice H."/>
            <person name="Bruce D."/>
            <person name="Goodwin L."/>
            <person name="Pitluck S."/>
            <person name="Chertkov O."/>
            <person name="Meincke L."/>
            <person name="Brettin T."/>
            <person name="Detter J.C."/>
            <person name="Han C."/>
            <person name="Tapia R."/>
            <person name="Kuske C.R."/>
            <person name="Schmutz J."/>
            <person name="Larimer F."/>
            <person name="Land M."/>
            <person name="Hauser L."/>
            <person name="Kyrpides N."/>
            <person name="Mikhailova N."/>
            <person name="Sung Y."/>
            <person name="Fletcher K.E."/>
            <person name="Ritalahti K.M."/>
            <person name="Loeffler F.E."/>
            <person name="Richardson P."/>
        </authorList>
    </citation>
    <scope>NUCLEOTIDE SEQUENCE [LARGE SCALE GENOMIC DNA]</scope>
    <source>
        <strain evidence="9">ATCC BAA-1151 / DSM 17278 / SZ</strain>
    </source>
</reference>
<dbReference type="InterPro" id="IPR036162">
    <property type="entry name" value="Resolvase-like_N_sf"/>
</dbReference>
<dbReference type="InterPro" id="IPR006119">
    <property type="entry name" value="Resolv_N"/>
</dbReference>
<evidence type="ECO:0000256" key="4">
    <source>
        <dbReference type="PIRSR" id="PIRSR606118-50"/>
    </source>
</evidence>
<feature type="domain" description="Resolvase/invertase-type recombinase catalytic" evidence="7">
    <location>
        <begin position="2"/>
        <end position="143"/>
    </location>
</feature>
<evidence type="ECO:0000256" key="6">
    <source>
        <dbReference type="SAM" id="MobiDB-lite"/>
    </source>
</evidence>
<evidence type="ECO:0000313" key="9">
    <source>
        <dbReference type="Proteomes" id="UP000002420"/>
    </source>
</evidence>
<dbReference type="PROSITE" id="PS51736">
    <property type="entry name" value="RECOMBINASES_3"/>
    <property type="match status" value="1"/>
</dbReference>
<feature type="active site" description="O-(5'-phospho-DNA)-serine intermediate" evidence="4 5">
    <location>
        <position position="10"/>
    </location>
</feature>
<dbReference type="EMBL" id="CP001089">
    <property type="protein sequence ID" value="ACD96043.1"/>
    <property type="molecule type" value="Genomic_DNA"/>
</dbReference>
<dbReference type="OrthoDB" id="9797501at2"/>
<dbReference type="STRING" id="398767.Glov_2327"/>
<feature type="region of interest" description="Disordered" evidence="6">
    <location>
        <begin position="136"/>
        <end position="157"/>
    </location>
</feature>
<gene>
    <name evidence="8" type="ordered locus">Glov_2327</name>
</gene>
<dbReference type="InterPro" id="IPR050639">
    <property type="entry name" value="SSR_resolvase"/>
</dbReference>
<dbReference type="GO" id="GO:0000150">
    <property type="term" value="F:DNA strand exchange activity"/>
    <property type="evidence" value="ECO:0007669"/>
    <property type="project" value="InterPro"/>
</dbReference>
<evidence type="ECO:0000313" key="8">
    <source>
        <dbReference type="EMBL" id="ACD96043.1"/>
    </source>
</evidence>
<name>B3E556_TRIL1</name>
<dbReference type="eggNOG" id="COG1961">
    <property type="taxonomic scope" value="Bacteria"/>
</dbReference>
<evidence type="ECO:0000256" key="1">
    <source>
        <dbReference type="ARBA" id="ARBA00022908"/>
    </source>
</evidence>
<dbReference type="PANTHER" id="PTHR30461">
    <property type="entry name" value="DNA-INVERTASE FROM LAMBDOID PROPHAGE"/>
    <property type="match status" value="1"/>
</dbReference>
<dbReference type="SMART" id="SM00857">
    <property type="entry name" value="Resolvase"/>
    <property type="match status" value="1"/>
</dbReference>
<dbReference type="InterPro" id="IPR006118">
    <property type="entry name" value="Recombinase_CS"/>
</dbReference>
<dbReference type="GO" id="GO:0003677">
    <property type="term" value="F:DNA binding"/>
    <property type="evidence" value="ECO:0007669"/>
    <property type="project" value="UniProtKB-KW"/>
</dbReference>
<keyword evidence="2" id="KW-0238">DNA-binding</keyword>